<feature type="compositionally biased region" description="Low complexity" evidence="2">
    <location>
        <begin position="261"/>
        <end position="271"/>
    </location>
</feature>
<feature type="compositionally biased region" description="Gly residues" evidence="2">
    <location>
        <begin position="231"/>
        <end position="244"/>
    </location>
</feature>
<proteinExistence type="predicted"/>
<evidence type="ECO:0000313" key="3">
    <source>
        <dbReference type="EMBL" id="GAB1317140.1"/>
    </source>
</evidence>
<organism evidence="3 4">
    <name type="scientific">Madurella fahalii</name>
    <dbReference type="NCBI Taxonomy" id="1157608"/>
    <lineage>
        <taxon>Eukaryota</taxon>
        <taxon>Fungi</taxon>
        <taxon>Dikarya</taxon>
        <taxon>Ascomycota</taxon>
        <taxon>Pezizomycotina</taxon>
        <taxon>Sordariomycetes</taxon>
        <taxon>Sordariomycetidae</taxon>
        <taxon>Sordariales</taxon>
        <taxon>Sordariales incertae sedis</taxon>
        <taxon>Madurella</taxon>
    </lineage>
</organism>
<gene>
    <name evidence="3" type="ORF">MFIFM68171_07350</name>
</gene>
<feature type="region of interest" description="Disordered" evidence="2">
    <location>
        <begin position="229"/>
        <end position="297"/>
    </location>
</feature>
<sequence>MVGLYEGDPFAAYDGSEFSAFLAQQQQRHPDSADPFAGSSPEDFQVTSATEPHFPPASFLHHLDHPGTKTSAPPAYLSQPGLTDFQAATNPLSDYSRNPPDLAVAPTTSAGATSHPFRWNASHPDLAAAAAAAEGEALPLDASTARSLVTALQTSLRQTALERDEARMQLSTARNELYAARQVGKRLRTERDEARSQVEFLTRERQKVRETERRLRRERNEARLALLLKGGAAGGNNNGGGGKMRGAAPPGSGPDGQLLAQQQQQQQQQQQMMGTLGVESQGEDSMGESPPLGVGMG</sequence>
<name>A0ABQ0GHI1_9PEZI</name>
<evidence type="ECO:0000256" key="2">
    <source>
        <dbReference type="SAM" id="MobiDB-lite"/>
    </source>
</evidence>
<dbReference type="RefSeq" id="XP_070918871.1">
    <property type="nucleotide sequence ID" value="XM_071062770.1"/>
</dbReference>
<evidence type="ECO:0000313" key="4">
    <source>
        <dbReference type="Proteomes" id="UP001628179"/>
    </source>
</evidence>
<evidence type="ECO:0000256" key="1">
    <source>
        <dbReference type="SAM" id="Coils"/>
    </source>
</evidence>
<dbReference type="GeneID" id="98178093"/>
<evidence type="ECO:0008006" key="5">
    <source>
        <dbReference type="Google" id="ProtNLM"/>
    </source>
</evidence>
<accession>A0ABQ0GHI1</accession>
<dbReference type="EMBL" id="BAAFSV010000004">
    <property type="protein sequence ID" value="GAB1317140.1"/>
    <property type="molecule type" value="Genomic_DNA"/>
</dbReference>
<feature type="coiled-coil region" evidence="1">
    <location>
        <begin position="156"/>
        <end position="225"/>
    </location>
</feature>
<dbReference type="Proteomes" id="UP001628179">
    <property type="component" value="Unassembled WGS sequence"/>
</dbReference>
<reference evidence="3 4" key="1">
    <citation type="submission" date="2024-09" db="EMBL/GenBank/DDBJ databases">
        <title>Itraconazole resistance in Madurella fahalii resulting from another homologue of gene encoding cytochrome P450 14-alpha sterol demethylase (CYP51).</title>
        <authorList>
            <person name="Yoshioka I."/>
            <person name="Fahal A.H."/>
            <person name="Kaneko S."/>
            <person name="Yaguchi T."/>
        </authorList>
    </citation>
    <scope>NUCLEOTIDE SEQUENCE [LARGE SCALE GENOMIC DNA]</scope>
    <source>
        <strain evidence="3 4">IFM 68171</strain>
    </source>
</reference>
<protein>
    <recommendedName>
        <fullName evidence="5">BZIP domain-containing protein</fullName>
    </recommendedName>
</protein>
<feature type="region of interest" description="Disordered" evidence="2">
    <location>
        <begin position="21"/>
        <end position="74"/>
    </location>
</feature>
<keyword evidence="1" id="KW-0175">Coiled coil</keyword>
<comment type="caution">
    <text evidence="3">The sequence shown here is derived from an EMBL/GenBank/DDBJ whole genome shotgun (WGS) entry which is preliminary data.</text>
</comment>
<keyword evidence="4" id="KW-1185">Reference proteome</keyword>